<dbReference type="InterPro" id="IPR045239">
    <property type="entry name" value="bHLH95_bHLH"/>
</dbReference>
<dbReference type="CDD" id="cd11393">
    <property type="entry name" value="bHLH_AtbHLH_like"/>
    <property type="match status" value="1"/>
</dbReference>
<feature type="compositionally biased region" description="Low complexity" evidence="6">
    <location>
        <begin position="34"/>
        <end position="48"/>
    </location>
</feature>
<comment type="similarity">
    <text evidence="2">Belongs to the bHLH protein family.</text>
</comment>
<dbReference type="InterPro" id="IPR011598">
    <property type="entry name" value="bHLH_dom"/>
</dbReference>
<evidence type="ECO:0000256" key="3">
    <source>
        <dbReference type="ARBA" id="ARBA00023015"/>
    </source>
</evidence>
<feature type="region of interest" description="Disordered" evidence="6">
    <location>
        <begin position="20"/>
        <end position="53"/>
    </location>
</feature>
<dbReference type="InterPro" id="IPR045843">
    <property type="entry name" value="IND-like"/>
</dbReference>
<dbReference type="PROSITE" id="PS50888">
    <property type="entry name" value="BHLH"/>
    <property type="match status" value="1"/>
</dbReference>
<dbReference type="GO" id="GO:0000981">
    <property type="term" value="F:DNA-binding transcription factor activity, RNA polymerase II-specific"/>
    <property type="evidence" value="ECO:0007669"/>
    <property type="project" value="TreeGrafter"/>
</dbReference>
<dbReference type="EMBL" id="CM029038">
    <property type="protein sequence ID" value="KAG2652959.1"/>
    <property type="molecule type" value="Genomic_DNA"/>
</dbReference>
<evidence type="ECO:0000313" key="9">
    <source>
        <dbReference type="Proteomes" id="UP000823388"/>
    </source>
</evidence>
<dbReference type="SUPFAM" id="SSF47459">
    <property type="entry name" value="HLH, helix-loop-helix DNA-binding domain"/>
    <property type="match status" value="1"/>
</dbReference>
<proteinExistence type="inferred from homology"/>
<evidence type="ECO:0000256" key="2">
    <source>
        <dbReference type="ARBA" id="ARBA00005510"/>
    </source>
</evidence>
<name>A0A8T0XC00_PANVG</name>
<accession>A0A8T0XC00</accession>
<dbReference type="Proteomes" id="UP000823388">
    <property type="component" value="Chromosome 1N"/>
</dbReference>
<sequence>MHLHAAGAVHLQYFMPRHQPHHQEAPDLQAQLGSSSAVCRRSSSSSTSQPPPATMWEYHQAAHAAALQTASPSAPSFPSWSSSYAGTTVALLGSGSAFTTDAASSPPDLRLPASAEHGHGHAWDQHGEQSNSTCYRENFLDLLASKNVTQEMFEDVPSGHYAAQALSGRLGAGSDVAPINTVGMHAGLDYSGIGLDKICQEGRAMEASSFGMRSLPDLSSFSGYRSNVESTSSVQSYLRSSNLSADSSKQEQDIVSAARSSSGGSVAASDRKKRPSEERSTSTVKKSKQEGSKPSPPKQQVPKVKIGEKITALQQIVSPFGKTDTASVLFETIKYIKFLHEQVQLLSEPYTNSSRNKGNLPWVVEHAETSNGDPDQGQAEHGLRDRGLCLVPVSWTPEVYRDGTAMDYWTPAYRGCLYR</sequence>
<keyword evidence="9" id="KW-1185">Reference proteome</keyword>
<dbReference type="GO" id="GO:0000978">
    <property type="term" value="F:RNA polymerase II cis-regulatory region sequence-specific DNA binding"/>
    <property type="evidence" value="ECO:0007669"/>
    <property type="project" value="TreeGrafter"/>
</dbReference>
<feature type="region of interest" description="Disordered" evidence="6">
    <location>
        <begin position="101"/>
        <end position="129"/>
    </location>
</feature>
<evidence type="ECO:0000256" key="5">
    <source>
        <dbReference type="ARBA" id="ARBA00023242"/>
    </source>
</evidence>
<keyword evidence="3" id="KW-0805">Transcription regulation</keyword>
<reference evidence="8" key="1">
    <citation type="submission" date="2020-05" db="EMBL/GenBank/DDBJ databases">
        <title>WGS assembly of Panicum virgatum.</title>
        <authorList>
            <person name="Lovell J.T."/>
            <person name="Jenkins J."/>
            <person name="Shu S."/>
            <person name="Juenger T.E."/>
            <person name="Schmutz J."/>
        </authorList>
    </citation>
    <scope>NUCLEOTIDE SEQUENCE</scope>
    <source>
        <strain evidence="8">AP13</strain>
    </source>
</reference>
<feature type="compositionally biased region" description="Basic and acidic residues" evidence="6">
    <location>
        <begin position="116"/>
        <end position="127"/>
    </location>
</feature>
<dbReference type="PANTHER" id="PTHR16223">
    <property type="entry name" value="TRANSCRIPTION FACTOR BHLH83-RELATED"/>
    <property type="match status" value="1"/>
</dbReference>
<feature type="domain" description="BHLH" evidence="7">
    <location>
        <begin position="290"/>
        <end position="339"/>
    </location>
</feature>
<evidence type="ECO:0000256" key="4">
    <source>
        <dbReference type="ARBA" id="ARBA00023163"/>
    </source>
</evidence>
<evidence type="ECO:0000256" key="6">
    <source>
        <dbReference type="SAM" id="MobiDB-lite"/>
    </source>
</evidence>
<dbReference type="GO" id="GO:0005634">
    <property type="term" value="C:nucleus"/>
    <property type="evidence" value="ECO:0007669"/>
    <property type="project" value="UniProtKB-SubCell"/>
</dbReference>
<feature type="region of interest" description="Disordered" evidence="6">
    <location>
        <begin position="242"/>
        <end position="303"/>
    </location>
</feature>
<feature type="compositionally biased region" description="Low complexity" evidence="6">
    <location>
        <begin position="255"/>
        <end position="268"/>
    </location>
</feature>
<organism evidence="8 9">
    <name type="scientific">Panicum virgatum</name>
    <name type="common">Blackwell switchgrass</name>
    <dbReference type="NCBI Taxonomy" id="38727"/>
    <lineage>
        <taxon>Eukaryota</taxon>
        <taxon>Viridiplantae</taxon>
        <taxon>Streptophyta</taxon>
        <taxon>Embryophyta</taxon>
        <taxon>Tracheophyta</taxon>
        <taxon>Spermatophyta</taxon>
        <taxon>Magnoliopsida</taxon>
        <taxon>Liliopsida</taxon>
        <taxon>Poales</taxon>
        <taxon>Poaceae</taxon>
        <taxon>PACMAD clade</taxon>
        <taxon>Panicoideae</taxon>
        <taxon>Panicodae</taxon>
        <taxon>Paniceae</taxon>
        <taxon>Panicinae</taxon>
        <taxon>Panicum</taxon>
        <taxon>Panicum sect. Hiantes</taxon>
    </lineage>
</organism>
<evidence type="ECO:0000256" key="1">
    <source>
        <dbReference type="ARBA" id="ARBA00004123"/>
    </source>
</evidence>
<evidence type="ECO:0000313" key="8">
    <source>
        <dbReference type="EMBL" id="KAG2652959.1"/>
    </source>
</evidence>
<keyword evidence="5" id="KW-0539">Nucleus</keyword>
<protein>
    <recommendedName>
        <fullName evidence="7">BHLH domain-containing protein</fullName>
    </recommendedName>
</protein>
<dbReference type="InterPro" id="IPR036638">
    <property type="entry name" value="HLH_DNA-bd_sf"/>
</dbReference>
<dbReference type="GO" id="GO:0046983">
    <property type="term" value="F:protein dimerization activity"/>
    <property type="evidence" value="ECO:0007669"/>
    <property type="project" value="InterPro"/>
</dbReference>
<dbReference type="AlphaFoldDB" id="A0A8T0XC00"/>
<evidence type="ECO:0000259" key="7">
    <source>
        <dbReference type="PROSITE" id="PS50888"/>
    </source>
</evidence>
<gene>
    <name evidence="8" type="ORF">PVAP13_1NG397300</name>
</gene>
<comment type="caution">
    <text evidence="8">The sequence shown here is derived from an EMBL/GenBank/DDBJ whole genome shotgun (WGS) entry which is preliminary data.</text>
</comment>
<keyword evidence="4" id="KW-0804">Transcription</keyword>
<comment type="subcellular location">
    <subcellularLocation>
        <location evidence="1">Nucleus</location>
    </subcellularLocation>
</comment>
<dbReference type="PANTHER" id="PTHR16223:SF362">
    <property type="entry name" value="OS02G0671300 PROTEIN"/>
    <property type="match status" value="1"/>
</dbReference>